<dbReference type="Proteomes" id="UP000034491">
    <property type="component" value="Unassembled WGS sequence"/>
</dbReference>
<dbReference type="PANTHER" id="PTHR42921:SF1">
    <property type="entry name" value="ACETOACETYL-COA SYNTHETASE"/>
    <property type="match status" value="1"/>
</dbReference>
<dbReference type="NCBIfam" id="NF002937">
    <property type="entry name" value="PRK03584.1"/>
    <property type="match status" value="1"/>
</dbReference>
<proteinExistence type="inferred from homology"/>
<comment type="similarity">
    <text evidence="1">Belongs to the ATP-dependent AMP-binding enzyme family.</text>
</comment>
<reference evidence="7 8" key="1">
    <citation type="submission" date="2015-03" db="EMBL/GenBank/DDBJ databases">
        <title>Genome sequence of Kiloniella sp. P1-1, isolated from the gut microflora of Pacific white shrimp, Penaeus vannamei.</title>
        <authorList>
            <person name="Shao Z."/>
            <person name="Wang L."/>
            <person name="Li X."/>
        </authorList>
    </citation>
    <scope>NUCLEOTIDE SEQUENCE [LARGE SCALE GENOMIC DNA]</scope>
    <source>
        <strain evidence="7 8">P1-1</strain>
    </source>
</reference>
<sequence>MTSVTKPQWVPSEDRVQNAIVTDFMAWLDRQDRTKVNSFAELHHWSVKNIADFWSAAWDYFDLPGEKGAHVYTRNDQDIKASAWFSQSKINFAETLLRYRGDQEALVFWGEKGRQRSLSRDELYNEVSRLAQALLAQGIEPGDRVAGLMPNMPEAIIAMLATTAIGGVWSSASPDFGAQGILDRFGQIAPKVLIAPDSYDYNLKNHDVLGKVTDVVKDIPAIERVVVISWSGADLDLSGVPNAVDMRDFVDPYQPTEITFSRQGFDHPLYIMFSSGTTGAPKCIVHRAGGALMKQLVEHKFHGDLKENDRLFYFTTCGWMMWNWFAAGLGCGATLICYDGSPFAGSPTILFDLAEQENVTHFGTSPKYLDTLKKAGESPIQKYKLPALRAIFSTGSPLLPEGFDFVYEHVKADVQLASIAGGTDILGCFMLGNPIGPVYRGEIQTPALGCAVAAFSDEGKPVADDRGELVCTEPFPSMPLCFWGDEDGSRYNKAYFERFDNIWTHGDFLEVTENGGLIIHGRSDATLNPGGVRIGTAEIYRQVETLEEIREAIVVGQNWDGDVRVVLCVILQDGISGLSEELIKKIKTRIRTGCTPRHVPAKVVAVADIPRTRSGKITELAVRDIINGREVGNKEALANPEALDLYRNIPALQED</sequence>
<evidence type="ECO:0000256" key="3">
    <source>
        <dbReference type="ARBA" id="ARBA00022741"/>
    </source>
</evidence>
<evidence type="ECO:0000313" key="8">
    <source>
        <dbReference type="Proteomes" id="UP000034491"/>
    </source>
</evidence>
<evidence type="ECO:0000259" key="6">
    <source>
        <dbReference type="Pfam" id="PF13193"/>
    </source>
</evidence>
<gene>
    <name evidence="7" type="ORF">WH95_16530</name>
</gene>
<dbReference type="InterPro" id="IPR020845">
    <property type="entry name" value="AMP-binding_CS"/>
</dbReference>
<comment type="caution">
    <text evidence="7">The sequence shown here is derived from an EMBL/GenBank/DDBJ whole genome shotgun (WGS) entry which is preliminary data.</text>
</comment>
<dbReference type="Gene3D" id="3.30.300.30">
    <property type="match status" value="1"/>
</dbReference>
<feature type="domain" description="AMP-binding enzyme C-terminal" evidence="6">
    <location>
        <begin position="546"/>
        <end position="616"/>
    </location>
</feature>
<dbReference type="GO" id="GO:0006629">
    <property type="term" value="P:lipid metabolic process"/>
    <property type="evidence" value="ECO:0007669"/>
    <property type="project" value="InterPro"/>
</dbReference>
<keyword evidence="3" id="KW-0547">Nucleotide-binding</keyword>
<dbReference type="PANTHER" id="PTHR42921">
    <property type="entry name" value="ACETOACETYL-COA SYNTHETASE"/>
    <property type="match status" value="1"/>
</dbReference>
<keyword evidence="2" id="KW-0436">Ligase</keyword>
<dbReference type="RefSeq" id="WP_046509345.1">
    <property type="nucleotide sequence ID" value="NZ_LANI01000025.1"/>
</dbReference>
<keyword evidence="8" id="KW-1185">Reference proteome</keyword>
<dbReference type="InterPro" id="IPR045851">
    <property type="entry name" value="AMP-bd_C_sf"/>
</dbReference>
<dbReference type="Gene3D" id="3.40.50.12780">
    <property type="entry name" value="N-terminal domain of ligase-like"/>
    <property type="match status" value="1"/>
</dbReference>
<dbReference type="GO" id="GO:0030729">
    <property type="term" value="F:acetoacetate-CoA ligase activity"/>
    <property type="evidence" value="ECO:0007669"/>
    <property type="project" value="InterPro"/>
</dbReference>
<dbReference type="EMBL" id="LANI01000025">
    <property type="protein sequence ID" value="KKJ75828.1"/>
    <property type="molecule type" value="Genomic_DNA"/>
</dbReference>
<organism evidence="7 8">
    <name type="scientific">Kiloniella litopenaei</name>
    <dbReference type="NCBI Taxonomy" id="1549748"/>
    <lineage>
        <taxon>Bacteria</taxon>
        <taxon>Pseudomonadati</taxon>
        <taxon>Pseudomonadota</taxon>
        <taxon>Alphaproteobacteria</taxon>
        <taxon>Rhodospirillales</taxon>
        <taxon>Kiloniellaceae</taxon>
        <taxon>Kiloniella</taxon>
    </lineage>
</organism>
<dbReference type="SUPFAM" id="SSF56801">
    <property type="entry name" value="Acetyl-CoA synthetase-like"/>
    <property type="match status" value="1"/>
</dbReference>
<dbReference type="InterPro" id="IPR042099">
    <property type="entry name" value="ANL_N_sf"/>
</dbReference>
<feature type="domain" description="AMP-dependent synthetase/ligase" evidence="5">
    <location>
        <begin position="99"/>
        <end position="474"/>
    </location>
</feature>
<accession>A0A0M2R8G5</accession>
<dbReference type="NCBIfam" id="TIGR01217">
    <property type="entry name" value="ac_ac_CoA_syn"/>
    <property type="match status" value="1"/>
</dbReference>
<dbReference type="InterPro" id="IPR005914">
    <property type="entry name" value="Acac_CoA_synth"/>
</dbReference>
<dbReference type="OrthoDB" id="9803968at2"/>
<dbReference type="GO" id="GO:0005524">
    <property type="term" value="F:ATP binding"/>
    <property type="evidence" value="ECO:0007669"/>
    <property type="project" value="UniProtKB-KW"/>
</dbReference>
<dbReference type="Pfam" id="PF00501">
    <property type="entry name" value="AMP-binding"/>
    <property type="match status" value="1"/>
</dbReference>
<protein>
    <submittedName>
        <fullName evidence="7">Acetoacetyl-CoA synthetase</fullName>
    </submittedName>
</protein>
<evidence type="ECO:0000256" key="4">
    <source>
        <dbReference type="ARBA" id="ARBA00022840"/>
    </source>
</evidence>
<dbReference type="CDD" id="cd05943">
    <property type="entry name" value="AACS"/>
    <property type="match status" value="1"/>
</dbReference>
<name>A0A0M2R8G5_9PROT</name>
<dbReference type="STRING" id="1549748.WH95_16530"/>
<dbReference type="PATRIC" id="fig|1549748.8.peg.2072"/>
<dbReference type="PROSITE" id="PS00455">
    <property type="entry name" value="AMP_BINDING"/>
    <property type="match status" value="1"/>
</dbReference>
<keyword evidence="4" id="KW-0067">ATP-binding</keyword>
<dbReference type="AlphaFoldDB" id="A0A0M2R8G5"/>
<evidence type="ECO:0000256" key="2">
    <source>
        <dbReference type="ARBA" id="ARBA00022598"/>
    </source>
</evidence>
<dbReference type="Pfam" id="PF13193">
    <property type="entry name" value="AMP-binding_C"/>
    <property type="match status" value="1"/>
</dbReference>
<evidence type="ECO:0000259" key="5">
    <source>
        <dbReference type="Pfam" id="PF00501"/>
    </source>
</evidence>
<dbReference type="InterPro" id="IPR025110">
    <property type="entry name" value="AMP-bd_C"/>
</dbReference>
<dbReference type="InterPro" id="IPR000873">
    <property type="entry name" value="AMP-dep_synth/lig_dom"/>
</dbReference>
<evidence type="ECO:0000256" key="1">
    <source>
        <dbReference type="ARBA" id="ARBA00006432"/>
    </source>
</evidence>
<evidence type="ECO:0000313" key="7">
    <source>
        <dbReference type="EMBL" id="KKJ75828.1"/>
    </source>
</evidence>